<feature type="domain" description="RNA-binding S4" evidence="7">
    <location>
        <begin position="10"/>
        <end position="70"/>
    </location>
</feature>
<feature type="active site" evidence="4">
    <location>
        <position position="135"/>
    </location>
</feature>
<dbReference type="EMBL" id="CP005933">
    <property type="protein sequence ID" value="AIA34295.1"/>
    <property type="molecule type" value="Genomic_DNA"/>
</dbReference>
<evidence type="ECO:0000313" key="9">
    <source>
        <dbReference type="Proteomes" id="UP000027182"/>
    </source>
</evidence>
<dbReference type="GO" id="GO:0120159">
    <property type="term" value="F:rRNA pseudouridine synthase activity"/>
    <property type="evidence" value="ECO:0007669"/>
    <property type="project" value="UniProtKB-ARBA"/>
</dbReference>
<dbReference type="InterPro" id="IPR036986">
    <property type="entry name" value="S4_RNA-bd_sf"/>
</dbReference>
<evidence type="ECO:0000256" key="6">
    <source>
        <dbReference type="RuleBase" id="RU362028"/>
    </source>
</evidence>
<evidence type="ECO:0000256" key="2">
    <source>
        <dbReference type="ARBA" id="ARBA00010876"/>
    </source>
</evidence>
<protein>
    <recommendedName>
        <fullName evidence="6">Pseudouridine synthase</fullName>
        <ecNumber evidence="6">5.4.99.-</ecNumber>
    </recommendedName>
</protein>
<gene>
    <name evidence="8" type="ORF">K668_03625</name>
</gene>
<dbReference type="InterPro" id="IPR006225">
    <property type="entry name" value="PsdUridine_synth_RluC/D"/>
</dbReference>
<comment type="similarity">
    <text evidence="2 6">Belongs to the pseudouridine synthase RluA family.</text>
</comment>
<dbReference type="PROSITE" id="PS50889">
    <property type="entry name" value="S4"/>
    <property type="match status" value="1"/>
</dbReference>
<comment type="function">
    <text evidence="6">Responsible for synthesis of pseudouridine from uracil.</text>
</comment>
<accession>A0A059Y4N9</accession>
<dbReference type="CDD" id="cd00165">
    <property type="entry name" value="S4"/>
    <property type="match status" value="1"/>
</dbReference>
<dbReference type="InterPro" id="IPR050188">
    <property type="entry name" value="RluA_PseudoU_synthase"/>
</dbReference>
<evidence type="ECO:0000313" key="8">
    <source>
        <dbReference type="EMBL" id="AIA34295.1"/>
    </source>
</evidence>
<dbReference type="InterPro" id="IPR006145">
    <property type="entry name" value="PsdUridine_synth_RsuA/RluA"/>
</dbReference>
<evidence type="ECO:0000256" key="3">
    <source>
        <dbReference type="ARBA" id="ARBA00023235"/>
    </source>
</evidence>
<dbReference type="GO" id="GO:0003723">
    <property type="term" value="F:RNA binding"/>
    <property type="evidence" value="ECO:0007669"/>
    <property type="project" value="UniProtKB-KW"/>
</dbReference>
<proteinExistence type="inferred from homology"/>
<dbReference type="AlphaFoldDB" id="A0A059Y4N9"/>
<keyword evidence="5" id="KW-0694">RNA-binding</keyword>
<comment type="catalytic activity">
    <reaction evidence="1 6">
        <text>a uridine in RNA = a pseudouridine in RNA</text>
        <dbReference type="Rhea" id="RHEA:48348"/>
        <dbReference type="Rhea" id="RHEA-COMP:12068"/>
        <dbReference type="Rhea" id="RHEA-COMP:12069"/>
        <dbReference type="ChEBI" id="CHEBI:65314"/>
        <dbReference type="ChEBI" id="CHEBI:65315"/>
    </reaction>
</comment>
<evidence type="ECO:0000259" key="7">
    <source>
        <dbReference type="SMART" id="SM00363"/>
    </source>
</evidence>
<dbReference type="SUPFAM" id="SSF55174">
    <property type="entry name" value="Alpha-L RNA-binding motif"/>
    <property type="match status" value="1"/>
</dbReference>
<dbReference type="PANTHER" id="PTHR21600">
    <property type="entry name" value="MITOCHONDRIAL RNA PSEUDOURIDINE SYNTHASE"/>
    <property type="match status" value="1"/>
</dbReference>
<dbReference type="Pfam" id="PF01479">
    <property type="entry name" value="S4"/>
    <property type="match status" value="1"/>
</dbReference>
<dbReference type="GO" id="GO:0000455">
    <property type="term" value="P:enzyme-directed rRNA pseudouridine synthesis"/>
    <property type="evidence" value="ECO:0007669"/>
    <property type="project" value="TreeGrafter"/>
</dbReference>
<dbReference type="CDD" id="cd02869">
    <property type="entry name" value="PseudoU_synth_RluA_like"/>
    <property type="match status" value="1"/>
</dbReference>
<dbReference type="Proteomes" id="UP000027182">
    <property type="component" value="Chromosome"/>
</dbReference>
<evidence type="ECO:0000256" key="4">
    <source>
        <dbReference type="PIRSR" id="PIRSR606225-1"/>
    </source>
</evidence>
<dbReference type="InterPro" id="IPR006224">
    <property type="entry name" value="PsdUridine_synth_RluA-like_CS"/>
</dbReference>
<keyword evidence="3 6" id="KW-0413">Isomerase</keyword>
<dbReference type="KEGG" id="mbq:K668_03625"/>
<organism evidence="8 9">
    <name type="scientific">Mycoplasmopsis bovis CQ-W70</name>
    <dbReference type="NCBI Taxonomy" id="1316930"/>
    <lineage>
        <taxon>Bacteria</taxon>
        <taxon>Bacillati</taxon>
        <taxon>Mycoplasmatota</taxon>
        <taxon>Mycoplasmoidales</taxon>
        <taxon>Metamycoplasmataceae</taxon>
        <taxon>Mycoplasmopsis</taxon>
    </lineage>
</organism>
<dbReference type="HOGENOM" id="CLU_016902_4_1_14"/>
<dbReference type="PATRIC" id="fig|1316930.3.peg.740"/>
<dbReference type="RefSeq" id="WP_013955040.1">
    <property type="nucleotide sequence ID" value="NZ_CP005933.1"/>
</dbReference>
<dbReference type="NCBIfam" id="TIGR00005">
    <property type="entry name" value="rluA_subfam"/>
    <property type="match status" value="1"/>
</dbReference>
<dbReference type="Gene3D" id="3.10.290.10">
    <property type="entry name" value="RNA-binding S4 domain"/>
    <property type="match status" value="1"/>
</dbReference>
<dbReference type="EC" id="5.4.99.-" evidence="6"/>
<dbReference type="PANTHER" id="PTHR21600:SF44">
    <property type="entry name" value="RIBOSOMAL LARGE SUBUNIT PSEUDOURIDINE SYNTHASE D"/>
    <property type="match status" value="1"/>
</dbReference>
<dbReference type="PROSITE" id="PS01129">
    <property type="entry name" value="PSI_RLU"/>
    <property type="match status" value="1"/>
</dbReference>
<dbReference type="InterPro" id="IPR020103">
    <property type="entry name" value="PsdUridine_synth_cat_dom_sf"/>
</dbReference>
<sequence length="305" mass="35411">MIQLEVKYKERIDKYISDNSEITRNDAKALIEQEAVYIDDKKFVRKPNYMVREGMVITILRLLEKETNIEAVNMPLDIRYEDDNLLVLNKPSGLVVHPAPGHLNDTLVNALMYHFKNNLSDTNGLLRLGIVHRIDKDTSGLLIIAKDNETHNELAKMLKNHQIKRTYIAICEGILPNKVTKINLPIQRDAKNRKLMSIHKDGKSSVTYVHLLKTFYIDNKPYSLVKCELETGRTHQIRVHLAYIKHPVYGDNIYGSHVDDFNQRLHAYRLSFIHPISKKQVDVYSDIPSEFDIAEYDYELLKNDN</sequence>
<dbReference type="Pfam" id="PF00849">
    <property type="entry name" value="PseudoU_synth_2"/>
    <property type="match status" value="1"/>
</dbReference>
<name>A0A059Y4N9_MYCBV</name>
<dbReference type="InterPro" id="IPR002942">
    <property type="entry name" value="S4_RNA-bd"/>
</dbReference>
<dbReference type="SMART" id="SM00363">
    <property type="entry name" value="S4"/>
    <property type="match status" value="1"/>
</dbReference>
<dbReference type="SUPFAM" id="SSF55120">
    <property type="entry name" value="Pseudouridine synthase"/>
    <property type="match status" value="1"/>
</dbReference>
<reference evidence="8 9" key="1">
    <citation type="submission" date="2013-04" db="EMBL/GenBank/DDBJ databases">
        <authorList>
            <person name="Lin L."/>
            <person name="Zeng Z."/>
            <person name="Xie J."/>
            <person name="Luo L."/>
            <person name="Yang Z."/>
            <person name="Liang W."/>
            <person name="Lin H."/>
            <person name="Dong C."/>
            <person name="Sun Y."/>
        </authorList>
    </citation>
    <scope>NUCLEOTIDE SEQUENCE [LARGE SCALE GENOMIC DNA]</scope>
    <source>
        <strain evidence="8 9">CQ-W70</strain>
    </source>
</reference>
<evidence type="ECO:0000256" key="5">
    <source>
        <dbReference type="PROSITE-ProRule" id="PRU00182"/>
    </source>
</evidence>
<dbReference type="Gene3D" id="3.30.2350.10">
    <property type="entry name" value="Pseudouridine synthase"/>
    <property type="match status" value="1"/>
</dbReference>
<evidence type="ECO:0000256" key="1">
    <source>
        <dbReference type="ARBA" id="ARBA00000073"/>
    </source>
</evidence>